<organism evidence="1">
    <name type="scientific">Mesorhizobium sp. WSM2240</name>
    <dbReference type="NCBI Taxonomy" id="3228851"/>
    <lineage>
        <taxon>Bacteria</taxon>
        <taxon>Pseudomonadati</taxon>
        <taxon>Pseudomonadota</taxon>
        <taxon>Alphaproteobacteria</taxon>
        <taxon>Hyphomicrobiales</taxon>
        <taxon>Phyllobacteriaceae</taxon>
        <taxon>Mesorhizobium</taxon>
    </lineage>
</organism>
<gene>
    <name evidence="1" type="ORF">ABVK50_30860</name>
</gene>
<dbReference type="InterPro" id="IPR005624">
    <property type="entry name" value="PduO/GlcC-like"/>
</dbReference>
<dbReference type="InterPro" id="IPR052517">
    <property type="entry name" value="GlcG_carb_metab_protein"/>
</dbReference>
<dbReference type="EMBL" id="CP159256">
    <property type="protein sequence ID" value="XCG52530.1"/>
    <property type="molecule type" value="Genomic_DNA"/>
</dbReference>
<dbReference type="PANTHER" id="PTHR34309:SF10">
    <property type="entry name" value="SLR1406 PROTEIN"/>
    <property type="match status" value="1"/>
</dbReference>
<reference evidence="1" key="1">
    <citation type="submission" date="2024-06" db="EMBL/GenBank/DDBJ databases">
        <title>Mesorhizobium karijinii sp. nov., a symbiont of the iconic Swainsona formosa from arid Australia.</title>
        <authorList>
            <person name="Hill Y.J."/>
            <person name="Watkin E.L.J."/>
            <person name="O'Hara G.W."/>
            <person name="Terpolilli J."/>
            <person name="Tye M.L."/>
            <person name="Kohlmeier M.G."/>
        </authorList>
    </citation>
    <scope>NUCLEOTIDE SEQUENCE</scope>
    <source>
        <strain evidence="1">WSM2240</strain>
        <plasmid evidence="1">pMk2240A</plasmid>
    </source>
</reference>
<protein>
    <submittedName>
        <fullName evidence="1">Heme-binding protein</fullName>
    </submittedName>
</protein>
<dbReference type="AlphaFoldDB" id="A0AAU8D1D2"/>
<geneLocation type="plasmid" evidence="1">
    <name>pMk2240A</name>
</geneLocation>
<dbReference type="Gene3D" id="3.30.450.150">
    <property type="entry name" value="Haem-degrading domain"/>
    <property type="match status" value="1"/>
</dbReference>
<accession>A0AAU8D1D2</accession>
<evidence type="ECO:0000313" key="1">
    <source>
        <dbReference type="EMBL" id="XCG52530.1"/>
    </source>
</evidence>
<dbReference type="RefSeq" id="WP_353646733.1">
    <property type="nucleotide sequence ID" value="NZ_CP159256.1"/>
</dbReference>
<dbReference type="SUPFAM" id="SSF143744">
    <property type="entry name" value="GlcG-like"/>
    <property type="match status" value="1"/>
</dbReference>
<keyword evidence="1" id="KW-0614">Plasmid</keyword>
<dbReference type="InterPro" id="IPR038084">
    <property type="entry name" value="PduO/GlcC-like_sf"/>
</dbReference>
<dbReference type="PANTHER" id="PTHR34309">
    <property type="entry name" value="SLR1406 PROTEIN"/>
    <property type="match status" value="1"/>
</dbReference>
<proteinExistence type="predicted"/>
<sequence>MTDLPLSAAQTILNAALTEARRLDLKPVAVVVLDGRGAVKATAAEDGTSLKRFEVAHGKAYGALALGMGSRAIGNRAVEQPTFVAAVSHVVGGALVPAPGGVLAKAKDGRTVAAIGISGDTSDNDETCAKVGIETAGLTAETG</sequence>
<name>A0AAU8D1D2_9HYPH</name>
<dbReference type="Pfam" id="PF03928">
    <property type="entry name" value="HbpS-like"/>
    <property type="match status" value="1"/>
</dbReference>